<dbReference type="InterPro" id="IPR027417">
    <property type="entry name" value="P-loop_NTPase"/>
</dbReference>
<evidence type="ECO:0000256" key="3">
    <source>
        <dbReference type="ARBA" id="ARBA00023125"/>
    </source>
</evidence>
<dbReference type="PROSITE" id="PS51192">
    <property type="entry name" value="HELICASE_ATP_BIND_1"/>
    <property type="match status" value="1"/>
</dbReference>
<dbReference type="GO" id="GO:0003677">
    <property type="term" value="F:DNA binding"/>
    <property type="evidence" value="ECO:0007669"/>
    <property type="project" value="UniProtKB-KW"/>
</dbReference>
<feature type="domain" description="Helicase C-terminal" evidence="5">
    <location>
        <begin position="331"/>
        <end position="473"/>
    </location>
</feature>
<dbReference type="GO" id="GO:0006270">
    <property type="term" value="P:DNA replication initiation"/>
    <property type="evidence" value="ECO:0007669"/>
    <property type="project" value="TreeGrafter"/>
</dbReference>
<dbReference type="GO" id="GO:0043138">
    <property type="term" value="F:3'-5' DNA helicase activity"/>
    <property type="evidence" value="ECO:0007669"/>
    <property type="project" value="TreeGrafter"/>
</dbReference>
<gene>
    <name evidence="6" type="ORF">GMB86_05930</name>
</gene>
<evidence type="ECO:0000256" key="1">
    <source>
        <dbReference type="ARBA" id="ARBA00022741"/>
    </source>
</evidence>
<dbReference type="Proteomes" id="UP000440978">
    <property type="component" value="Unassembled WGS sequence"/>
</dbReference>
<dbReference type="Pfam" id="PF00271">
    <property type="entry name" value="Helicase_C"/>
    <property type="match status" value="1"/>
</dbReference>
<dbReference type="Gene3D" id="3.40.50.300">
    <property type="entry name" value="P-loop containing nucleotide triphosphate hydrolases"/>
    <property type="match status" value="2"/>
</dbReference>
<dbReference type="InterPro" id="IPR006935">
    <property type="entry name" value="Helicase/UvrB_N"/>
</dbReference>
<dbReference type="SMART" id="SM00490">
    <property type="entry name" value="HELICc"/>
    <property type="match status" value="1"/>
</dbReference>
<keyword evidence="6" id="KW-0378">Hydrolase</keyword>
<dbReference type="GO" id="GO:0006302">
    <property type="term" value="P:double-strand break repair"/>
    <property type="evidence" value="ECO:0007669"/>
    <property type="project" value="TreeGrafter"/>
</dbReference>
<dbReference type="SMART" id="SM00487">
    <property type="entry name" value="DEXDc"/>
    <property type="match status" value="1"/>
</dbReference>
<keyword evidence="2" id="KW-0067">ATP-binding</keyword>
<evidence type="ECO:0000256" key="2">
    <source>
        <dbReference type="ARBA" id="ARBA00022840"/>
    </source>
</evidence>
<name>A0A6N8CR44_9BACI</name>
<evidence type="ECO:0000313" key="6">
    <source>
        <dbReference type="EMBL" id="MTT31553.1"/>
    </source>
</evidence>
<sequence length="473" mass="54446">MYDFFLERWLSLLTNEIQNLLFGKRLLLDEIPFSIQELDQLHQNGLIEMEQGIVQCEIKRPWGKQTIHRCCRCGNTDQRLFHSYPCEKCHQECTYCRKCLNMGVVKSCSKLVTWVGPPPKFLEYTMPICKWTGQLSSRQIEASDGLAKALMRRENYLIWAVCGAGKTELLFPAIEKLLQDGRIIAIATPRTDVVRELYPRLKKAFPQVRMSAHYSGSQDTQDSASLVLTTTHQLLRFYRYFDHIIIDEIDAFPFHHDAMLHFAVNQACRLKSSKAYLSATPPADLKTPFLKNQLQGTRIPVRFHGHPLPVPKCIWIGNWKRRLKKSRLPSLFMKWLMKTSQFNCPIFIFVPSVTILKHLFHALKEQIDVSIDHVHAEDPNRHDKITRFRQGATQVLVTTTILERGVTVSRSRVAIFGSEDAIFDEAALVQMAGRAGRSLEDPKGEVVFFHYGKTLEMMKAINHIKSMNREGGF</sequence>
<evidence type="ECO:0000259" key="5">
    <source>
        <dbReference type="PROSITE" id="PS51194"/>
    </source>
</evidence>
<dbReference type="PROSITE" id="PS51194">
    <property type="entry name" value="HELICASE_CTER"/>
    <property type="match status" value="1"/>
</dbReference>
<dbReference type="AlphaFoldDB" id="A0A6N8CR44"/>
<protein>
    <submittedName>
        <fullName evidence="6">DEAD/DEAH box helicase</fullName>
    </submittedName>
</protein>
<evidence type="ECO:0000259" key="4">
    <source>
        <dbReference type="PROSITE" id="PS51192"/>
    </source>
</evidence>
<dbReference type="InterPro" id="IPR001650">
    <property type="entry name" value="Helicase_C-like"/>
</dbReference>
<dbReference type="InterPro" id="IPR014001">
    <property type="entry name" value="Helicase_ATP-bd"/>
</dbReference>
<keyword evidence="7" id="KW-1185">Reference proteome</keyword>
<organism evidence="6 7">
    <name type="scientific">Terrilactibacillus tamarindi</name>
    <dbReference type="NCBI Taxonomy" id="2599694"/>
    <lineage>
        <taxon>Bacteria</taxon>
        <taxon>Bacillati</taxon>
        <taxon>Bacillota</taxon>
        <taxon>Bacilli</taxon>
        <taxon>Bacillales</taxon>
        <taxon>Bacillaceae</taxon>
        <taxon>Terrilactibacillus</taxon>
    </lineage>
</organism>
<dbReference type="SUPFAM" id="SSF52540">
    <property type="entry name" value="P-loop containing nucleoside triphosphate hydrolases"/>
    <property type="match status" value="1"/>
</dbReference>
<dbReference type="GO" id="GO:0005524">
    <property type="term" value="F:ATP binding"/>
    <property type="evidence" value="ECO:0007669"/>
    <property type="project" value="UniProtKB-KW"/>
</dbReference>
<dbReference type="Pfam" id="PF04851">
    <property type="entry name" value="ResIII"/>
    <property type="match status" value="1"/>
</dbReference>
<dbReference type="GO" id="GO:0006310">
    <property type="term" value="P:DNA recombination"/>
    <property type="evidence" value="ECO:0007669"/>
    <property type="project" value="TreeGrafter"/>
</dbReference>
<dbReference type="PANTHER" id="PTHR30580">
    <property type="entry name" value="PRIMOSOMAL PROTEIN N"/>
    <property type="match status" value="1"/>
</dbReference>
<reference evidence="6 7" key="1">
    <citation type="submission" date="2019-11" db="EMBL/GenBank/DDBJ databases">
        <title>Terrilactibacillus tamarindus sp. nov. BCM23-1 isolated from bark of Tamarindus indica.</title>
        <authorList>
            <person name="Kingkaew E."/>
            <person name="Tanasupawat S."/>
        </authorList>
    </citation>
    <scope>NUCLEOTIDE SEQUENCE [LARGE SCALE GENOMIC DNA]</scope>
    <source>
        <strain evidence="6 7">BCM23-1</strain>
    </source>
</reference>
<dbReference type="PANTHER" id="PTHR30580:SF1">
    <property type="entry name" value="COMF OPERON PROTEIN 1"/>
    <property type="match status" value="1"/>
</dbReference>
<accession>A0A6N8CR44</accession>
<dbReference type="GO" id="GO:0016787">
    <property type="term" value="F:hydrolase activity"/>
    <property type="evidence" value="ECO:0007669"/>
    <property type="project" value="InterPro"/>
</dbReference>
<proteinExistence type="predicted"/>
<keyword evidence="1" id="KW-0547">Nucleotide-binding</keyword>
<feature type="domain" description="Helicase ATP-binding" evidence="4">
    <location>
        <begin position="147"/>
        <end position="299"/>
    </location>
</feature>
<keyword evidence="3" id="KW-0238">DNA-binding</keyword>
<evidence type="ECO:0000313" key="7">
    <source>
        <dbReference type="Proteomes" id="UP000440978"/>
    </source>
</evidence>
<keyword evidence="6" id="KW-0347">Helicase</keyword>
<comment type="caution">
    <text evidence="6">The sequence shown here is derived from an EMBL/GenBank/DDBJ whole genome shotgun (WGS) entry which is preliminary data.</text>
</comment>
<dbReference type="EMBL" id="WNHB01000007">
    <property type="protein sequence ID" value="MTT31553.1"/>
    <property type="molecule type" value="Genomic_DNA"/>
</dbReference>